<gene>
    <name evidence="3" type="ORF">ANBU17_30730</name>
</gene>
<dbReference type="EMBL" id="BLYI01000073">
    <property type="protein sequence ID" value="GFO86726.1"/>
    <property type="molecule type" value="Genomic_DNA"/>
</dbReference>
<feature type="transmembrane region" description="Helical" evidence="1">
    <location>
        <begin position="221"/>
        <end position="243"/>
    </location>
</feature>
<dbReference type="PANTHER" id="PTHR34473:SF2">
    <property type="entry name" value="UPF0699 TRANSMEMBRANE PROTEIN YDBT"/>
    <property type="match status" value="1"/>
</dbReference>
<dbReference type="PANTHER" id="PTHR34473">
    <property type="entry name" value="UPF0699 TRANSMEMBRANE PROTEIN YDBS"/>
    <property type="match status" value="1"/>
</dbReference>
<dbReference type="AlphaFoldDB" id="A0A916QCQ5"/>
<evidence type="ECO:0000313" key="3">
    <source>
        <dbReference type="EMBL" id="GFO86726.1"/>
    </source>
</evidence>
<feature type="transmembrane region" description="Helical" evidence="1">
    <location>
        <begin position="387"/>
        <end position="408"/>
    </location>
</feature>
<dbReference type="Proteomes" id="UP000613208">
    <property type="component" value="Unassembled WGS sequence"/>
</dbReference>
<keyword evidence="1" id="KW-1133">Transmembrane helix</keyword>
<accession>A0A916QCQ5</accession>
<keyword evidence="1" id="KW-0472">Membrane</keyword>
<proteinExistence type="predicted"/>
<protein>
    <recommendedName>
        <fullName evidence="2">YdbS-like PH domain-containing protein</fullName>
    </recommendedName>
</protein>
<keyword evidence="4" id="KW-1185">Reference proteome</keyword>
<feature type="transmembrane region" description="Helical" evidence="1">
    <location>
        <begin position="51"/>
        <end position="72"/>
    </location>
</feature>
<feature type="domain" description="YdbS-like PH" evidence="2">
    <location>
        <begin position="74"/>
        <end position="153"/>
    </location>
</feature>
<reference evidence="3" key="1">
    <citation type="submission" date="2020-06" db="EMBL/GenBank/DDBJ databases">
        <title>Characterization of fructooligosaccharide metabolism and fructooligosaccharide-degrading enzymes in human commensal butyrate producers.</title>
        <authorList>
            <person name="Tanno H."/>
            <person name="Fujii T."/>
            <person name="Hirano K."/>
            <person name="Maeno S."/>
            <person name="Tonozuka T."/>
            <person name="Sakamoto M."/>
            <person name="Ohkuma M."/>
            <person name="Tochio T."/>
            <person name="Endo A."/>
        </authorList>
    </citation>
    <scope>NUCLEOTIDE SEQUENCE</scope>
    <source>
        <strain evidence="3">JCM 17466</strain>
    </source>
</reference>
<dbReference type="InterPro" id="IPR005182">
    <property type="entry name" value="YdbS-like_PH"/>
</dbReference>
<feature type="transmembrane region" description="Helical" evidence="1">
    <location>
        <begin position="194"/>
        <end position="215"/>
    </location>
</feature>
<evidence type="ECO:0000313" key="4">
    <source>
        <dbReference type="Proteomes" id="UP000613208"/>
    </source>
</evidence>
<sequence>MEKNKKFRNHISIVAEQIFGGLFAVIVLFAVNFFQDADDLTRDDLMVVSDYGIFIFLGVAAVFIIVAINRLLVWARTYISIEENAIVIERNTVNRKKNTIGIASISNVNMEQNLFEMIMGTCKIKIDINSRSTADDTDVKIVLKKADAQAFKKEIMEKMQGAEETKPEAQEEVTFDIHAQLGDIIRHGIYSINILSVILLVLGIIGSGVAAVRLLTRPDVIGSLLGMAGAAVVAVSIIVSSLWDTLKDFIRYYDFRAGRKGDRIYICYGLLKTVEYTIPVDKIQALVIRQSLVARIFHRYKAEIINIGMGDEEEEKNSFLVLYGTETQLKEQIGLLLPEFLDTVEQKVDRMPKSAWAAWMVPFLIYLLMVCAAGAVVSGFLGKYTLLIWGCAAGLIVLVLAGMVLSYLSDGTGIGEDFLKVSNGFFGREYVAVPYEKIQYVGWKQNFIARGLGIQKGKIHLLASGSNDVQDVPYFNREAEDKVRNGMLR</sequence>
<keyword evidence="1" id="KW-0812">Transmembrane</keyword>
<organism evidence="3 4">
    <name type="scientific">Anaerostipes butyraticus</name>
    <dbReference type="NCBI Taxonomy" id="645466"/>
    <lineage>
        <taxon>Bacteria</taxon>
        <taxon>Bacillati</taxon>
        <taxon>Bacillota</taxon>
        <taxon>Clostridia</taxon>
        <taxon>Lachnospirales</taxon>
        <taxon>Lachnospiraceae</taxon>
        <taxon>Anaerostipes</taxon>
    </lineage>
</organism>
<feature type="domain" description="YdbS-like PH" evidence="2">
    <location>
        <begin position="259"/>
        <end position="308"/>
    </location>
</feature>
<evidence type="ECO:0000256" key="1">
    <source>
        <dbReference type="SAM" id="Phobius"/>
    </source>
</evidence>
<dbReference type="Pfam" id="PF03703">
    <property type="entry name" value="bPH_2"/>
    <property type="match status" value="3"/>
</dbReference>
<comment type="caution">
    <text evidence="3">The sequence shown here is derived from an EMBL/GenBank/DDBJ whole genome shotgun (WGS) entry which is preliminary data.</text>
</comment>
<feature type="domain" description="YdbS-like PH" evidence="2">
    <location>
        <begin position="414"/>
        <end position="478"/>
    </location>
</feature>
<dbReference type="RefSeq" id="WP_201312369.1">
    <property type="nucleotide sequence ID" value="NZ_BLYI01000073.1"/>
</dbReference>
<feature type="transmembrane region" description="Helical" evidence="1">
    <location>
        <begin position="356"/>
        <end position="381"/>
    </location>
</feature>
<name>A0A916QCQ5_9FIRM</name>
<feature type="transmembrane region" description="Helical" evidence="1">
    <location>
        <begin position="12"/>
        <end position="31"/>
    </location>
</feature>
<evidence type="ECO:0000259" key="2">
    <source>
        <dbReference type="Pfam" id="PF03703"/>
    </source>
</evidence>